<dbReference type="OrthoDB" id="9812890at2"/>
<dbReference type="Pfam" id="PF01722">
    <property type="entry name" value="BolA"/>
    <property type="match status" value="1"/>
</dbReference>
<dbReference type="STRING" id="498211.CJA_2797"/>
<protein>
    <submittedName>
        <fullName evidence="3">BolA/YrbA family protein</fullName>
    </submittedName>
</protein>
<evidence type="ECO:0000313" key="4">
    <source>
        <dbReference type="Proteomes" id="UP000001036"/>
    </source>
</evidence>
<dbReference type="PANTHER" id="PTHR46229:SF2">
    <property type="entry name" value="BOLA-LIKE PROTEIN 1"/>
    <property type="match status" value="1"/>
</dbReference>
<dbReference type="RefSeq" id="WP_012488391.1">
    <property type="nucleotide sequence ID" value="NC_010995.1"/>
</dbReference>
<accession>B3PBY6</accession>
<dbReference type="Proteomes" id="UP000001036">
    <property type="component" value="Chromosome"/>
</dbReference>
<dbReference type="InterPro" id="IPR036065">
    <property type="entry name" value="BolA-like_sf"/>
</dbReference>
<dbReference type="PANTHER" id="PTHR46229">
    <property type="entry name" value="BOLA TRANSCRIPTION REGULATOR"/>
    <property type="match status" value="1"/>
</dbReference>
<evidence type="ECO:0000256" key="1">
    <source>
        <dbReference type="ARBA" id="ARBA00005578"/>
    </source>
</evidence>
<dbReference type="HOGENOM" id="CLU_109462_4_1_6"/>
<dbReference type="InterPro" id="IPR002634">
    <property type="entry name" value="BolA"/>
</dbReference>
<dbReference type="EMBL" id="CP000934">
    <property type="protein sequence ID" value="ACE86136.1"/>
    <property type="molecule type" value="Genomic_DNA"/>
</dbReference>
<evidence type="ECO:0000256" key="2">
    <source>
        <dbReference type="RuleBase" id="RU003860"/>
    </source>
</evidence>
<reference evidence="3 4" key="1">
    <citation type="journal article" date="2008" name="J. Bacteriol.">
        <title>Insights into plant cell wall degradation from the genome sequence of the soil bacterium Cellvibrio japonicus.</title>
        <authorList>
            <person name="Deboy R.T."/>
            <person name="Mongodin E.F."/>
            <person name="Fouts D.E."/>
            <person name="Tailford L.E."/>
            <person name="Khouri H."/>
            <person name="Emerson J.B."/>
            <person name="Mohamoud Y."/>
            <person name="Watkins K."/>
            <person name="Henrissat B."/>
            <person name="Gilbert H.J."/>
            <person name="Nelson K.E."/>
        </authorList>
    </citation>
    <scope>NUCLEOTIDE SEQUENCE [LARGE SCALE GENOMIC DNA]</scope>
    <source>
        <strain evidence="3 4">Ueda107</strain>
    </source>
</reference>
<evidence type="ECO:0000313" key="3">
    <source>
        <dbReference type="EMBL" id="ACE86136.1"/>
    </source>
</evidence>
<proteinExistence type="inferred from homology"/>
<dbReference type="SUPFAM" id="SSF82657">
    <property type="entry name" value="BolA-like"/>
    <property type="match status" value="1"/>
</dbReference>
<sequence>MQAEQIKALIESQLPGADVKSVEVQGDHIGLVIVSPAFAGLTPVKKQQLVLGTLSQQFADRSIHAVDYIRAFTPEQWQQQQQQ</sequence>
<dbReference type="Gene3D" id="3.30.300.90">
    <property type="entry name" value="BolA-like"/>
    <property type="match status" value="1"/>
</dbReference>
<dbReference type="InterPro" id="IPR050961">
    <property type="entry name" value="BolA/IbaG_stress_morph_reg"/>
</dbReference>
<gene>
    <name evidence="3" type="ordered locus">CJA_2797</name>
</gene>
<dbReference type="KEGG" id="cja:CJA_2797"/>
<comment type="similarity">
    <text evidence="1 2">Belongs to the BolA/IbaG family.</text>
</comment>
<organism evidence="3 4">
    <name type="scientific">Cellvibrio japonicus (strain Ueda107)</name>
    <name type="common">Pseudomonas fluorescens subsp. cellulosa</name>
    <dbReference type="NCBI Taxonomy" id="498211"/>
    <lineage>
        <taxon>Bacteria</taxon>
        <taxon>Pseudomonadati</taxon>
        <taxon>Pseudomonadota</taxon>
        <taxon>Gammaproteobacteria</taxon>
        <taxon>Cellvibrionales</taxon>
        <taxon>Cellvibrionaceae</taxon>
        <taxon>Cellvibrio</taxon>
    </lineage>
</organism>
<name>B3PBY6_CELJU</name>
<dbReference type="eggNOG" id="COG5007">
    <property type="taxonomic scope" value="Bacteria"/>
</dbReference>
<dbReference type="AlphaFoldDB" id="B3PBY6"/>
<keyword evidence="4" id="KW-1185">Reference proteome</keyword>
<dbReference type="PIRSF" id="PIRSF003113">
    <property type="entry name" value="BolA"/>
    <property type="match status" value="1"/>
</dbReference>